<keyword evidence="3" id="KW-0285">Flavoprotein</keyword>
<evidence type="ECO:0000256" key="6">
    <source>
        <dbReference type="ARBA" id="ARBA00023002"/>
    </source>
</evidence>
<dbReference type="FunFam" id="3.50.50.60:FF:000023">
    <property type="entry name" value="Dimethylaniline monooxygenase [N-oxide-forming]"/>
    <property type="match status" value="1"/>
</dbReference>
<sequence length="199" mass="22620">MSRASDRGMPLDMTKISRIVGFLAEWLPACLVNWLWERTLNQKYDHSVYGLQSQQRVLKQRPLINDDLPCRILLGALVMKPHVREFRGSSVVFEDGTVEDGIDAVVFCTGYKYSFPFLPASLFTLPGQRLALYKHLFPPALQPPTLAVVGLFQASGPIMPIAEMQVRWATRVIAGLNKLPTEETMLKDIQCETKRMERR</sequence>
<protein>
    <submittedName>
        <fullName evidence="8">FMO5 monooxygenase</fullName>
    </submittedName>
</protein>
<evidence type="ECO:0000313" key="9">
    <source>
        <dbReference type="Proteomes" id="UP000736164"/>
    </source>
</evidence>
<dbReference type="Proteomes" id="UP000736164">
    <property type="component" value="Unassembled WGS sequence"/>
</dbReference>
<comment type="similarity">
    <text evidence="2">Belongs to the FMO family.</text>
</comment>
<evidence type="ECO:0000256" key="7">
    <source>
        <dbReference type="ARBA" id="ARBA00023033"/>
    </source>
</evidence>
<feature type="non-terminal residue" evidence="8">
    <location>
        <position position="1"/>
    </location>
</feature>
<evidence type="ECO:0000256" key="4">
    <source>
        <dbReference type="ARBA" id="ARBA00022827"/>
    </source>
</evidence>
<dbReference type="InterPro" id="IPR000960">
    <property type="entry name" value="Flavin_mOase"/>
</dbReference>
<dbReference type="SUPFAM" id="SSF51905">
    <property type="entry name" value="FAD/NAD(P)-binding domain"/>
    <property type="match status" value="1"/>
</dbReference>
<keyword evidence="4" id="KW-0274">FAD</keyword>
<dbReference type="Gene3D" id="3.50.50.60">
    <property type="entry name" value="FAD/NAD(P)-binding domain"/>
    <property type="match status" value="1"/>
</dbReference>
<evidence type="ECO:0000256" key="2">
    <source>
        <dbReference type="ARBA" id="ARBA00009183"/>
    </source>
</evidence>
<dbReference type="InterPro" id="IPR020946">
    <property type="entry name" value="Flavin_mOase-like"/>
</dbReference>
<dbReference type="InterPro" id="IPR050346">
    <property type="entry name" value="FMO-like"/>
</dbReference>
<keyword evidence="6" id="KW-0560">Oxidoreductase</keyword>
<reference evidence="8" key="1">
    <citation type="journal article" date="2021" name="Cell">
        <title>Tracing the genetic footprints of vertebrate landing in non-teleost ray-finned fishes.</title>
        <authorList>
            <person name="Bi X."/>
            <person name="Wang K."/>
            <person name="Yang L."/>
            <person name="Pan H."/>
            <person name="Jiang H."/>
            <person name="Wei Q."/>
            <person name="Fang M."/>
            <person name="Yu H."/>
            <person name="Zhu C."/>
            <person name="Cai Y."/>
            <person name="He Y."/>
            <person name="Gan X."/>
            <person name="Zeng H."/>
            <person name="Yu D."/>
            <person name="Zhu Y."/>
            <person name="Jiang H."/>
            <person name="Qiu Q."/>
            <person name="Yang H."/>
            <person name="Zhang Y.E."/>
            <person name="Wang W."/>
            <person name="Zhu M."/>
            <person name="He S."/>
            <person name="Zhang G."/>
        </authorList>
    </citation>
    <scope>NUCLEOTIDE SEQUENCE</scope>
    <source>
        <strain evidence="8">Allg_001</strain>
    </source>
</reference>
<gene>
    <name evidence="8" type="primary">Fmo5_1</name>
    <name evidence="8" type="ORF">GTO95_0000114</name>
</gene>
<proteinExistence type="inferred from homology"/>
<dbReference type="GO" id="GO:0050661">
    <property type="term" value="F:NADP binding"/>
    <property type="evidence" value="ECO:0007669"/>
    <property type="project" value="InterPro"/>
</dbReference>
<keyword evidence="7 8" id="KW-0503">Monooxygenase</keyword>
<dbReference type="Pfam" id="PF00743">
    <property type="entry name" value="FMO-like"/>
    <property type="match status" value="1"/>
</dbReference>
<dbReference type="AlphaFoldDB" id="A0A8J7TCF3"/>
<dbReference type="PANTHER" id="PTHR23023">
    <property type="entry name" value="DIMETHYLANILINE MONOOXYGENASE"/>
    <property type="match status" value="1"/>
</dbReference>
<dbReference type="InterPro" id="IPR036188">
    <property type="entry name" value="FAD/NAD-bd_sf"/>
</dbReference>
<evidence type="ECO:0000256" key="1">
    <source>
        <dbReference type="ARBA" id="ARBA00001974"/>
    </source>
</evidence>
<name>A0A8J7TCF3_ATRSP</name>
<evidence type="ECO:0000256" key="5">
    <source>
        <dbReference type="ARBA" id="ARBA00022857"/>
    </source>
</evidence>
<accession>A0A8J7TCF3</accession>
<evidence type="ECO:0000256" key="3">
    <source>
        <dbReference type="ARBA" id="ARBA00022630"/>
    </source>
</evidence>
<dbReference type="GO" id="GO:0050660">
    <property type="term" value="F:flavin adenine dinucleotide binding"/>
    <property type="evidence" value="ECO:0007669"/>
    <property type="project" value="InterPro"/>
</dbReference>
<keyword evidence="5" id="KW-0521">NADP</keyword>
<feature type="non-terminal residue" evidence="8">
    <location>
        <position position="199"/>
    </location>
</feature>
<dbReference type="GO" id="GO:0004499">
    <property type="term" value="F:N,N-dimethylaniline monooxygenase activity"/>
    <property type="evidence" value="ECO:0007669"/>
    <property type="project" value="InterPro"/>
</dbReference>
<dbReference type="EMBL" id="JAAWVO010040441">
    <property type="protein sequence ID" value="MBN3318592.1"/>
    <property type="molecule type" value="Genomic_DNA"/>
</dbReference>
<comment type="caution">
    <text evidence="8">The sequence shown here is derived from an EMBL/GenBank/DDBJ whole genome shotgun (WGS) entry which is preliminary data.</text>
</comment>
<dbReference type="PRINTS" id="PR00370">
    <property type="entry name" value="FMOXYGENASE"/>
</dbReference>
<evidence type="ECO:0000313" key="8">
    <source>
        <dbReference type="EMBL" id="MBN3318592.1"/>
    </source>
</evidence>
<comment type="cofactor">
    <cofactor evidence="1">
        <name>FAD</name>
        <dbReference type="ChEBI" id="CHEBI:57692"/>
    </cofactor>
</comment>
<organism evidence="8 9">
    <name type="scientific">Atractosteus spatula</name>
    <name type="common">Alligator gar</name>
    <name type="synonym">Lepisosteus spatula</name>
    <dbReference type="NCBI Taxonomy" id="7917"/>
    <lineage>
        <taxon>Eukaryota</taxon>
        <taxon>Metazoa</taxon>
        <taxon>Chordata</taxon>
        <taxon>Craniata</taxon>
        <taxon>Vertebrata</taxon>
        <taxon>Euteleostomi</taxon>
        <taxon>Actinopterygii</taxon>
        <taxon>Neopterygii</taxon>
        <taxon>Holostei</taxon>
        <taxon>Semionotiformes</taxon>
        <taxon>Lepisosteidae</taxon>
        <taxon>Atractosteus</taxon>
    </lineage>
</organism>
<keyword evidence="9" id="KW-1185">Reference proteome</keyword>